<dbReference type="SUPFAM" id="SSF53448">
    <property type="entry name" value="Nucleotide-diphospho-sugar transferases"/>
    <property type="match status" value="1"/>
</dbReference>
<dbReference type="Gene3D" id="3.40.50.150">
    <property type="entry name" value="Vaccinia Virus protein VP39"/>
    <property type="match status" value="2"/>
</dbReference>
<dbReference type="Pfam" id="PF05711">
    <property type="entry name" value="TylF"/>
    <property type="match status" value="1"/>
</dbReference>
<dbReference type="RefSeq" id="WP_261236921.1">
    <property type="nucleotide sequence ID" value="NZ_JAMXFA010000039.1"/>
</dbReference>
<dbReference type="Gene3D" id="1.25.40.10">
    <property type="entry name" value="Tetratricopeptide repeat domain"/>
    <property type="match status" value="1"/>
</dbReference>
<dbReference type="Gene3D" id="3.90.550.10">
    <property type="entry name" value="Spore Coat Polysaccharide Biosynthesis Protein SpsA, Chain A"/>
    <property type="match status" value="1"/>
</dbReference>
<dbReference type="InterPro" id="IPR029044">
    <property type="entry name" value="Nucleotide-diphossugar_trans"/>
</dbReference>
<proteinExistence type="predicted"/>
<dbReference type="PANTHER" id="PTHR40036:SF1">
    <property type="entry name" value="MACROCIN O-METHYLTRANSFERASE"/>
    <property type="match status" value="1"/>
</dbReference>
<accession>A0ABT2NCW2</accession>
<dbReference type="SUPFAM" id="SSF48452">
    <property type="entry name" value="TPR-like"/>
    <property type="match status" value="1"/>
</dbReference>
<keyword evidence="2" id="KW-1185">Reference proteome</keyword>
<dbReference type="InterPro" id="IPR029063">
    <property type="entry name" value="SAM-dependent_MTases_sf"/>
</dbReference>
<keyword evidence="1" id="KW-0489">Methyltransferase</keyword>
<sequence length="932" mass="106720">MKKNYPIRAVCFIIFNRPEITETVFELIRQVQPHQLFVVADGPRCDRPGEAEKCIQARAIINRIDWECEVLTNYSEKNLGCRERISSGLDWVFTIVEEAIILEDDCLPHPSFFTFCWELLERYRDNEQIMAISGDNFQFGHRGKDDSYYFSRYAHSWGWATWRRAWQHYDNKMALWPKVREENWLEEVLEDNHASRCWSHIFQNVYDRQIDTWDYPWQFCCWIQGGLTILPNVNLVSNIGFTAEATHTQGSNPLGNLPTEAMVFPLKHPELIIRDNQADDFTEKTMFSGQIQVKENSSQFTIIHEAIACLNDGNNAEALDRFENAIALHPDIPHLNYGKAIALVRLGRPKAAVDELNQLLQLVPGHQKAQLLLEEIWPGHVGNLMKKANQALKGDRHEEAFHLLNQAKALKQPTIGQDYLRSLYFLRVNQLASALECLYEELRYFQQNTEARELLDKLVEQYPQMVSGEIEDAEFQELFQVVRPYTMLSEARLYSLFSLAKYICLQNIPGNFVECGVAGGGSTALLASVIKRYTKQPRWLYAFDSFDGMPAPTDADQFNGIPADATGWGTGTCAAPEASVVEICHKLGVLNIVQTVKGYFQNTLPTVRNAIGMISLLHMDGDWYESTKSILDNLYDRVVNEGIIQVDDYGHWPGCRQAIDEFENEREIKFNLHPIDGTGVWFNCQEKFAINPIFPPELVQEFIEDDPVNHGLMSQMSCNERFQLYYVLRNLLPQVSSLSRFVEIGSFAGSSLFLTWRAFKRRANPFHGFAVEPGGQPQLYEVLKNLELDVTHLPMFSHQAAPELQAIFEQDSNLPIAIFIDGDHSYEGVRKDVLDYYPLLAPGGILVFHDYLPPLTDENRDAIFFHHGLDKEPGIRQACQELMENTYACEVIDIPLLYPTDPTQTQAHLPIIPGVFSTLRVYRKPNLNTNNL</sequence>
<keyword evidence="1" id="KW-0808">Transferase</keyword>
<evidence type="ECO:0000313" key="2">
    <source>
        <dbReference type="Proteomes" id="UP001525961"/>
    </source>
</evidence>
<dbReference type="Pfam" id="PF13432">
    <property type="entry name" value="TPR_16"/>
    <property type="match status" value="1"/>
</dbReference>
<dbReference type="EMBL" id="JAMXFA010000039">
    <property type="protein sequence ID" value="MCT7980527.1"/>
    <property type="molecule type" value="Genomic_DNA"/>
</dbReference>
<dbReference type="SUPFAM" id="SSF53335">
    <property type="entry name" value="S-adenosyl-L-methionine-dependent methyltransferases"/>
    <property type="match status" value="2"/>
</dbReference>
<evidence type="ECO:0000313" key="1">
    <source>
        <dbReference type="EMBL" id="MCT7980527.1"/>
    </source>
</evidence>
<dbReference type="GO" id="GO:0032259">
    <property type="term" value="P:methylation"/>
    <property type="evidence" value="ECO:0007669"/>
    <property type="project" value="UniProtKB-KW"/>
</dbReference>
<protein>
    <submittedName>
        <fullName evidence="1">Class I SAM-dependent methyltransferase</fullName>
        <ecNumber evidence="1">2.1.1.-</ecNumber>
    </submittedName>
</protein>
<dbReference type="PANTHER" id="PTHR40036">
    <property type="entry name" value="MACROCIN O-METHYLTRANSFERASE"/>
    <property type="match status" value="1"/>
</dbReference>
<dbReference type="GO" id="GO:0008168">
    <property type="term" value="F:methyltransferase activity"/>
    <property type="evidence" value="ECO:0007669"/>
    <property type="project" value="UniProtKB-KW"/>
</dbReference>
<gene>
    <name evidence="1" type="ORF">NG792_22645</name>
</gene>
<reference evidence="1 2" key="1">
    <citation type="journal article" date="2022" name="Front. Microbiol.">
        <title>High genomic differentiation and limited gene flow indicate recent cryptic speciation within the genus Laspinema (cyanobacteria).</title>
        <authorList>
            <person name="Stanojkovic A."/>
            <person name="Skoupy S."/>
            <person name="Skaloud P."/>
            <person name="Dvorak P."/>
        </authorList>
    </citation>
    <scope>NUCLEOTIDE SEQUENCE [LARGE SCALE GENOMIC DNA]</scope>
    <source>
        <strain evidence="1 2">D3b</strain>
    </source>
</reference>
<organism evidence="1 2">
    <name type="scientific">Laspinema olomoucense D3b</name>
    <dbReference type="NCBI Taxonomy" id="2953688"/>
    <lineage>
        <taxon>Bacteria</taxon>
        <taxon>Bacillati</taxon>
        <taxon>Cyanobacteriota</taxon>
        <taxon>Cyanophyceae</taxon>
        <taxon>Oscillatoriophycideae</taxon>
        <taxon>Oscillatoriales</taxon>
        <taxon>Laspinemataceae</taxon>
        <taxon>Laspinema</taxon>
        <taxon>Laspinema olomoucense</taxon>
    </lineage>
</organism>
<comment type="caution">
    <text evidence="1">The sequence shown here is derived from an EMBL/GenBank/DDBJ whole genome shotgun (WGS) entry which is preliminary data.</text>
</comment>
<name>A0ABT2NCW2_9CYAN</name>
<dbReference type="Pfam" id="PF13578">
    <property type="entry name" value="Methyltransf_24"/>
    <property type="match status" value="1"/>
</dbReference>
<dbReference type="InterPro" id="IPR011990">
    <property type="entry name" value="TPR-like_helical_dom_sf"/>
</dbReference>
<dbReference type="EC" id="2.1.1.-" evidence="1"/>
<dbReference type="Proteomes" id="UP001525961">
    <property type="component" value="Unassembled WGS sequence"/>
</dbReference>
<dbReference type="InterPro" id="IPR008884">
    <property type="entry name" value="TylF_MeTrfase"/>
</dbReference>